<keyword evidence="2" id="KW-1185">Reference proteome</keyword>
<name>A0A9W8ATH6_9FUNG</name>
<dbReference type="EMBL" id="JANBQB010002015">
    <property type="protein sequence ID" value="KAJ1968991.1"/>
    <property type="molecule type" value="Genomic_DNA"/>
</dbReference>
<evidence type="ECO:0000313" key="1">
    <source>
        <dbReference type="EMBL" id="KAJ1968991.1"/>
    </source>
</evidence>
<sequence>TAVTAIVKMKPKQVMVKALSLTKPQSRRNANHIRRMKLAKTIWPRARRTRLGHSSVLGAKRQRRCQQSCLPRSLPNSALTLS</sequence>
<protein>
    <submittedName>
        <fullName evidence="1">Uncharacterized protein</fullName>
    </submittedName>
</protein>
<proteinExistence type="predicted"/>
<gene>
    <name evidence="1" type="ORF">H4R34_006207</name>
</gene>
<comment type="caution">
    <text evidence="1">The sequence shown here is derived from an EMBL/GenBank/DDBJ whole genome shotgun (WGS) entry which is preliminary data.</text>
</comment>
<dbReference type="Proteomes" id="UP001151582">
    <property type="component" value="Unassembled WGS sequence"/>
</dbReference>
<reference evidence="1" key="1">
    <citation type="submission" date="2022-07" db="EMBL/GenBank/DDBJ databases">
        <title>Phylogenomic reconstructions and comparative analyses of Kickxellomycotina fungi.</title>
        <authorList>
            <person name="Reynolds N.K."/>
            <person name="Stajich J.E."/>
            <person name="Barry K."/>
            <person name="Grigoriev I.V."/>
            <person name="Crous P."/>
            <person name="Smith M.E."/>
        </authorList>
    </citation>
    <scope>NUCLEOTIDE SEQUENCE</scope>
    <source>
        <strain evidence="1">RSA 567</strain>
    </source>
</reference>
<feature type="non-terminal residue" evidence="1">
    <location>
        <position position="82"/>
    </location>
</feature>
<dbReference type="AlphaFoldDB" id="A0A9W8ATH6"/>
<accession>A0A9W8ATH6</accession>
<feature type="non-terminal residue" evidence="1">
    <location>
        <position position="1"/>
    </location>
</feature>
<organism evidence="1 2">
    <name type="scientific">Dimargaris verticillata</name>
    <dbReference type="NCBI Taxonomy" id="2761393"/>
    <lineage>
        <taxon>Eukaryota</taxon>
        <taxon>Fungi</taxon>
        <taxon>Fungi incertae sedis</taxon>
        <taxon>Zoopagomycota</taxon>
        <taxon>Kickxellomycotina</taxon>
        <taxon>Dimargaritomycetes</taxon>
        <taxon>Dimargaritales</taxon>
        <taxon>Dimargaritaceae</taxon>
        <taxon>Dimargaris</taxon>
    </lineage>
</organism>
<evidence type="ECO:0000313" key="2">
    <source>
        <dbReference type="Proteomes" id="UP001151582"/>
    </source>
</evidence>